<dbReference type="GO" id="GO:0005576">
    <property type="term" value="C:extracellular region"/>
    <property type="evidence" value="ECO:0007669"/>
    <property type="project" value="UniProtKB-SubCell"/>
</dbReference>
<evidence type="ECO:0000256" key="1">
    <source>
        <dbReference type="ARBA" id="ARBA00004613"/>
    </source>
</evidence>
<dbReference type="PROSITE" id="PS00267">
    <property type="entry name" value="TACHYKININ"/>
    <property type="match status" value="2"/>
</dbReference>
<dbReference type="AlphaFoldDB" id="A0AAV9S185"/>
<evidence type="ECO:0000313" key="9">
    <source>
        <dbReference type="EMBL" id="KAK5614808.1"/>
    </source>
</evidence>
<keyword evidence="6" id="KW-0027">Amidation</keyword>
<dbReference type="Proteomes" id="UP001311232">
    <property type="component" value="Unassembled WGS sequence"/>
</dbReference>
<name>A0AAV9S185_9TELE</name>
<sequence>MNSLSSRDDFLIASLNPLPPQDYLLIAHLNPEESEAVLTGGRTRQEVGAEAERAESFGETGSGNQRSDSRTRARYGLNSVELRRAARAPIFCEDGDPKEGADYWTSSNQIQDDWLSNDPFREILLRMTRKPRPHQFIGLMGKRSMANAQITRKRHKLNSFVGLMGKRSQEEPESYEWSTIQMNDQRR</sequence>
<dbReference type="GO" id="GO:0007218">
    <property type="term" value="P:neuropeptide signaling pathway"/>
    <property type="evidence" value="ECO:0007669"/>
    <property type="project" value="UniProtKB-KW"/>
</dbReference>
<evidence type="ECO:0000256" key="3">
    <source>
        <dbReference type="ARBA" id="ARBA00022525"/>
    </source>
</evidence>
<evidence type="ECO:0000256" key="4">
    <source>
        <dbReference type="ARBA" id="ARBA00022685"/>
    </source>
</evidence>
<dbReference type="PANTHER" id="PTHR11250">
    <property type="entry name" value="TACHYKININ"/>
    <property type="match status" value="1"/>
</dbReference>
<feature type="compositionally biased region" description="Basic and acidic residues" evidence="8">
    <location>
        <begin position="43"/>
        <end position="56"/>
    </location>
</feature>
<dbReference type="PRINTS" id="PR01829">
    <property type="entry name" value="PROTACHYKNIN"/>
</dbReference>
<protein>
    <recommendedName>
        <fullName evidence="11">Neuropeptide gamma</fullName>
    </recommendedName>
</protein>
<evidence type="ECO:0000256" key="8">
    <source>
        <dbReference type="SAM" id="MobiDB-lite"/>
    </source>
</evidence>
<gene>
    <name evidence="9" type="ORF">CRENBAI_012678</name>
</gene>
<keyword evidence="10" id="KW-1185">Reference proteome</keyword>
<evidence type="ECO:0000313" key="10">
    <source>
        <dbReference type="Proteomes" id="UP001311232"/>
    </source>
</evidence>
<feature type="region of interest" description="Disordered" evidence="8">
    <location>
        <begin position="167"/>
        <end position="187"/>
    </location>
</feature>
<evidence type="ECO:0000256" key="5">
    <source>
        <dbReference type="ARBA" id="ARBA00022729"/>
    </source>
</evidence>
<proteinExistence type="inferred from homology"/>
<comment type="subcellular location">
    <subcellularLocation>
        <location evidence="1">Secreted</location>
    </subcellularLocation>
</comment>
<evidence type="ECO:0000256" key="7">
    <source>
        <dbReference type="ARBA" id="ARBA00023320"/>
    </source>
</evidence>
<accession>A0AAV9S185</accession>
<dbReference type="EMBL" id="JAHHUM010001109">
    <property type="protein sequence ID" value="KAK5614808.1"/>
    <property type="molecule type" value="Genomic_DNA"/>
</dbReference>
<dbReference type="GO" id="GO:0007217">
    <property type="term" value="P:tachykinin receptor signaling pathway"/>
    <property type="evidence" value="ECO:0007669"/>
    <property type="project" value="InterPro"/>
</dbReference>
<feature type="region of interest" description="Disordered" evidence="8">
    <location>
        <begin position="39"/>
        <end position="72"/>
    </location>
</feature>
<organism evidence="9 10">
    <name type="scientific">Crenichthys baileyi</name>
    <name type="common">White River springfish</name>
    <dbReference type="NCBI Taxonomy" id="28760"/>
    <lineage>
        <taxon>Eukaryota</taxon>
        <taxon>Metazoa</taxon>
        <taxon>Chordata</taxon>
        <taxon>Craniata</taxon>
        <taxon>Vertebrata</taxon>
        <taxon>Euteleostomi</taxon>
        <taxon>Actinopterygii</taxon>
        <taxon>Neopterygii</taxon>
        <taxon>Teleostei</taxon>
        <taxon>Neoteleostei</taxon>
        <taxon>Acanthomorphata</taxon>
        <taxon>Ovalentaria</taxon>
        <taxon>Atherinomorphae</taxon>
        <taxon>Cyprinodontiformes</taxon>
        <taxon>Goodeidae</taxon>
        <taxon>Crenichthys</taxon>
    </lineage>
</organism>
<keyword evidence="3" id="KW-0964">Secreted</keyword>
<dbReference type="InterPro" id="IPR008216">
    <property type="entry name" value="Tachykinin_fam"/>
</dbReference>
<evidence type="ECO:0000256" key="2">
    <source>
        <dbReference type="ARBA" id="ARBA00007518"/>
    </source>
</evidence>
<comment type="similarity">
    <text evidence="2">Belongs to the tachykinin family.</text>
</comment>
<keyword evidence="7" id="KW-0527">Neuropeptide</keyword>
<dbReference type="PANTHER" id="PTHR11250:SF4">
    <property type="entry name" value="PREPROTACHYKININ 1"/>
    <property type="match status" value="1"/>
</dbReference>
<evidence type="ECO:0000256" key="6">
    <source>
        <dbReference type="ARBA" id="ARBA00022815"/>
    </source>
</evidence>
<reference evidence="9 10" key="1">
    <citation type="submission" date="2021-06" db="EMBL/GenBank/DDBJ databases">
        <authorList>
            <person name="Palmer J.M."/>
        </authorList>
    </citation>
    <scope>NUCLEOTIDE SEQUENCE [LARGE SCALE GENOMIC DNA]</scope>
    <source>
        <strain evidence="9 10">MEX-2019</strain>
        <tissue evidence="9">Muscle</tissue>
    </source>
</reference>
<keyword evidence="4" id="KW-0165">Cleavage on pair of basic residues</keyword>
<feature type="compositionally biased region" description="Polar residues" evidence="8">
    <location>
        <begin position="176"/>
        <end position="187"/>
    </location>
</feature>
<comment type="caution">
    <text evidence="9">The sequence shown here is derived from an EMBL/GenBank/DDBJ whole genome shotgun (WGS) entry which is preliminary data.</text>
</comment>
<keyword evidence="5" id="KW-0732">Signal</keyword>
<evidence type="ECO:0008006" key="11">
    <source>
        <dbReference type="Google" id="ProtNLM"/>
    </source>
</evidence>
<dbReference type="InterPro" id="IPR013055">
    <property type="entry name" value="Tachy_Neuro_lke_CS"/>
</dbReference>